<keyword evidence="8 10" id="KW-0408">Iron</keyword>
<feature type="binding site" description="axial binding residue" evidence="10">
    <location>
        <position position="292"/>
    </location>
    <ligand>
        <name>heme</name>
        <dbReference type="ChEBI" id="CHEBI:30413"/>
        <label>4</label>
    </ligand>
    <ligandPart>
        <name>Fe</name>
        <dbReference type="ChEBI" id="CHEBI:18248"/>
    </ligandPart>
</feature>
<evidence type="ECO:0000313" key="13">
    <source>
        <dbReference type="Proteomes" id="UP001229955"/>
    </source>
</evidence>
<dbReference type="GO" id="GO:0005506">
    <property type="term" value="F:iron ion binding"/>
    <property type="evidence" value="ECO:0007669"/>
    <property type="project" value="InterPro"/>
</dbReference>
<evidence type="ECO:0000256" key="4">
    <source>
        <dbReference type="ARBA" id="ARBA00022531"/>
    </source>
</evidence>
<dbReference type="GO" id="GO:0019684">
    <property type="term" value="P:photosynthesis, light reaction"/>
    <property type="evidence" value="ECO:0007669"/>
    <property type="project" value="InterPro"/>
</dbReference>
<evidence type="ECO:0000256" key="10">
    <source>
        <dbReference type="PIRSR" id="PIRSR000017-2"/>
    </source>
</evidence>
<evidence type="ECO:0000256" key="3">
    <source>
        <dbReference type="ARBA" id="ARBA00022448"/>
    </source>
</evidence>
<protein>
    <recommendedName>
        <fullName evidence="2">Photosynthetic reaction center cytochrome c subunit</fullName>
    </recommendedName>
</protein>
<dbReference type="InterPro" id="IPR036280">
    <property type="entry name" value="Multihaem_cyt_sf"/>
</dbReference>
<dbReference type="RefSeq" id="WP_367886664.1">
    <property type="nucleotide sequence ID" value="NZ_CP130612.1"/>
</dbReference>
<dbReference type="SUPFAM" id="SSF48695">
    <property type="entry name" value="Multiheme cytochromes"/>
    <property type="match status" value="1"/>
</dbReference>
<feature type="binding site" description="axial binding residue" evidence="10">
    <location>
        <position position="232"/>
    </location>
    <ligand>
        <name>heme</name>
        <dbReference type="ChEBI" id="CHEBI:30413"/>
        <label>3</label>
    </ligand>
    <ligandPart>
        <name>Fe</name>
        <dbReference type="ChEBI" id="CHEBI:18248"/>
    </ligandPart>
</feature>
<dbReference type="Pfam" id="PF02276">
    <property type="entry name" value="CytoC_RC"/>
    <property type="match status" value="2"/>
</dbReference>
<accession>A0AA49JYD1</accession>
<feature type="binding site" description="covalent" evidence="9">
    <location>
        <position position="291"/>
    </location>
    <ligand>
        <name>heme</name>
        <dbReference type="ChEBI" id="CHEBI:30413"/>
        <label>4</label>
    </ligand>
</feature>
<organism evidence="11">
    <name type="scientific">Pseudogemmatithrix spongiicola</name>
    <dbReference type="NCBI Taxonomy" id="3062599"/>
    <lineage>
        <taxon>Bacteria</taxon>
        <taxon>Pseudomonadati</taxon>
        <taxon>Gemmatimonadota</taxon>
        <taxon>Gemmatimonadia</taxon>
        <taxon>Gemmatimonadales</taxon>
        <taxon>Gemmatimonadaceae</taxon>
        <taxon>Pseudogemmatithrix</taxon>
    </lineage>
</organism>
<feature type="binding site" description="axial binding residue" evidence="10">
    <location>
        <position position="150"/>
    </location>
    <ligand>
        <name>heme</name>
        <dbReference type="ChEBI" id="CHEBI:30413"/>
        <label>4</label>
    </ligand>
    <ligandPart>
        <name>Fe</name>
        <dbReference type="ChEBI" id="CHEBI:18248"/>
    </ligandPart>
</feature>
<dbReference type="CDD" id="cd09224">
    <property type="entry name" value="CytoC_RC"/>
    <property type="match status" value="1"/>
</dbReference>
<dbReference type="Gene3D" id="1.10.468.10">
    <property type="entry name" value="Photosynthetic Reaction Center, subunit C, domain 2"/>
    <property type="match status" value="2"/>
</dbReference>
<keyword evidence="3" id="KW-0813">Transport</keyword>
<feature type="binding site" description="axial binding residue" evidence="10">
    <location>
        <position position="162"/>
    </location>
    <ligand>
        <name>heme</name>
        <dbReference type="ChEBI" id="CHEBI:30413"/>
        <label>2</label>
    </ligand>
    <ligandPart>
        <name>Fe</name>
        <dbReference type="ChEBI" id="CHEBI:18248"/>
    </ligandPart>
</feature>
<feature type="binding site" description="covalent" evidence="9">
    <location>
        <position position="161"/>
    </location>
    <ligand>
        <name>heme</name>
        <dbReference type="ChEBI" id="CHEBI:30413"/>
        <label>2</label>
    </ligand>
</feature>
<feature type="binding site" description="axial binding residue" evidence="10">
    <location>
        <position position="111"/>
    </location>
    <ligand>
        <name>heme</name>
        <dbReference type="ChEBI" id="CHEBI:30413"/>
        <label>1</label>
    </ligand>
    <ligandPart>
        <name>Fe</name>
        <dbReference type="ChEBI" id="CHEBI:18248"/>
    </ligandPart>
</feature>
<feature type="binding site" description="covalent" evidence="9">
    <location>
        <position position="288"/>
    </location>
    <ligand>
        <name>heme</name>
        <dbReference type="ChEBI" id="CHEBI:30413"/>
        <label>4</label>
    </ligand>
</feature>
<feature type="binding site" description="axial binding residue" evidence="10">
    <location>
        <position position="136"/>
    </location>
    <ligand>
        <name>heme</name>
        <dbReference type="ChEBI" id="CHEBI:30413"/>
        <label>2</label>
    </ligand>
    <ligandPart>
        <name>Fe</name>
        <dbReference type="ChEBI" id="CHEBI:18248"/>
    </ligandPart>
</feature>
<dbReference type="Proteomes" id="UP001229955">
    <property type="component" value="Chromosome"/>
</dbReference>
<dbReference type="InterPro" id="IPR023119">
    <property type="entry name" value="Multihaem_cyt_PRC_cyt_su-like"/>
</dbReference>
<name>A0AA49JS46_9BACT</name>
<sequence>MRTLRYAGLAALVLTASSCQFFKSKDRAVVQQGYRGTAMEINYVNRDVQVAMADLQKQIPAMLPPAPEGGPAPAWQNVQVLGDISVNEFNRTMISMATWVAGGAGNCGYCHNLANFAADTYPDGEAIYTKAVARRMIEMTRNINANWGDHVANTGVTCYTCHMGKPLPNGLWFYTDENQVLRHYLDNVAGRVVSHTVGPTEANRSSVKQTEWIWATMINMSQGLGVNCTFCHNSRQFASWEQSPPQRVTAYAGLQMIRQLNTEYLAPLASVYHPSRLGPMGDAPKAQCSTCHNGVYKPLYGLPMARHYPALWGGKTDWDTPPGPKFTTPVAAMPESASTAGSGMPQQ</sequence>
<keyword evidence="6 10" id="KW-0479">Metal-binding</keyword>
<comment type="function">
    <text evidence="1">The reaction center of purple bacteria contains a tightly bound cytochrome molecule which re-reduces the photo oxidized primary electron donor.</text>
</comment>
<dbReference type="EMBL" id="CP130613">
    <property type="protein sequence ID" value="WKW13863.1"/>
    <property type="molecule type" value="Genomic_DNA"/>
</dbReference>
<dbReference type="GO" id="GO:0020037">
    <property type="term" value="F:heme binding"/>
    <property type="evidence" value="ECO:0007669"/>
    <property type="project" value="InterPro"/>
</dbReference>
<keyword evidence="4" id="KW-0602">Photosynthesis</keyword>
<dbReference type="PROSITE" id="PS51257">
    <property type="entry name" value="PROKAR_LIPOPROTEIN"/>
    <property type="match status" value="1"/>
</dbReference>
<gene>
    <name evidence="11" type="primary">pufC</name>
    <name evidence="11" type="ORF">Strain138_000187</name>
    <name evidence="12" type="ORF">Strain318_000187</name>
</gene>
<accession>A0AA49JS46</accession>
<feature type="binding site" description="axial binding residue" evidence="10">
    <location>
        <position position="217"/>
    </location>
    <ligand>
        <name>heme</name>
        <dbReference type="ChEBI" id="CHEBI:30413"/>
        <label>3</label>
    </ligand>
    <ligandPart>
        <name>Fe</name>
        <dbReference type="ChEBI" id="CHEBI:18248"/>
    </ligandPart>
</feature>
<dbReference type="PIRSF" id="PIRSF000017">
    <property type="entry name" value="RC_cytochrome"/>
    <property type="match status" value="1"/>
</dbReference>
<keyword evidence="7" id="KW-0249">Electron transport</keyword>
<evidence type="ECO:0000256" key="2">
    <source>
        <dbReference type="ARBA" id="ARBA00015978"/>
    </source>
</evidence>
<evidence type="ECO:0000256" key="7">
    <source>
        <dbReference type="ARBA" id="ARBA00022982"/>
    </source>
</evidence>
<dbReference type="InterPro" id="IPR003158">
    <property type="entry name" value="Photosyn_RC_cyt_c-su"/>
</dbReference>
<dbReference type="EMBL" id="CP130612">
    <property type="protein sequence ID" value="WKW10954.1"/>
    <property type="molecule type" value="Genomic_DNA"/>
</dbReference>
<feature type="binding site" description="axial binding residue" evidence="10">
    <location>
        <position position="93"/>
    </location>
    <ligand>
        <name>heme</name>
        <dbReference type="ChEBI" id="CHEBI:30413"/>
        <label>1</label>
    </ligand>
    <ligandPart>
        <name>Fe</name>
        <dbReference type="ChEBI" id="CHEBI:18248"/>
    </ligandPart>
</feature>
<dbReference type="AlphaFoldDB" id="A0AA49JS46"/>
<evidence type="ECO:0000256" key="9">
    <source>
        <dbReference type="PIRSR" id="PIRSR000017-1"/>
    </source>
</evidence>
<feature type="binding site" description="covalent" evidence="9">
    <location>
        <position position="228"/>
    </location>
    <ligand>
        <name>heme</name>
        <dbReference type="ChEBI" id="CHEBI:30413"/>
        <label>3</label>
    </ligand>
</feature>
<feature type="binding site" description="covalent" evidence="9">
    <location>
        <position position="110"/>
    </location>
    <ligand>
        <name>heme</name>
        <dbReference type="ChEBI" id="CHEBI:30413"/>
        <label>1</label>
    </ligand>
</feature>
<feature type="binding site" description="covalent" evidence="9">
    <location>
        <position position="158"/>
    </location>
    <ligand>
        <name>heme</name>
        <dbReference type="ChEBI" id="CHEBI:30413"/>
        <label>2</label>
    </ligand>
</feature>
<evidence type="ECO:0000313" key="11">
    <source>
        <dbReference type="EMBL" id="WKW10954.1"/>
    </source>
</evidence>
<dbReference type="NCBIfam" id="NF040706">
    <property type="entry name" value="photo_cyt_PufC"/>
    <property type="match status" value="2"/>
</dbReference>
<evidence type="ECO:0000256" key="6">
    <source>
        <dbReference type="ARBA" id="ARBA00022723"/>
    </source>
</evidence>
<proteinExistence type="predicted"/>
<keyword evidence="5 9" id="KW-0349">Heme</keyword>
<evidence type="ECO:0000313" key="12">
    <source>
        <dbReference type="EMBL" id="WKW13863.1"/>
    </source>
</evidence>
<keyword evidence="13" id="KW-1185">Reference proteome</keyword>
<evidence type="ECO:0000256" key="1">
    <source>
        <dbReference type="ARBA" id="ARBA00003196"/>
    </source>
</evidence>
<feature type="binding site" description="covalent" evidence="9">
    <location>
        <position position="107"/>
    </location>
    <ligand>
        <name>heme</name>
        <dbReference type="ChEBI" id="CHEBI:30413"/>
        <label>1</label>
    </ligand>
</feature>
<dbReference type="GO" id="GO:0009055">
    <property type="term" value="F:electron transfer activity"/>
    <property type="evidence" value="ECO:0007669"/>
    <property type="project" value="InterPro"/>
</dbReference>
<evidence type="ECO:0000256" key="5">
    <source>
        <dbReference type="ARBA" id="ARBA00022617"/>
    </source>
</evidence>
<reference evidence="11" key="1">
    <citation type="submission" date="2023-07" db="EMBL/GenBank/DDBJ databases">
        <authorList>
            <person name="Haufschild T."/>
            <person name="Kallscheuer N."/>
            <person name="Hammer J."/>
            <person name="Kohn T."/>
            <person name="Kabuu M."/>
            <person name="Jogler M."/>
            <person name="Wohfarth N."/>
            <person name="Heuer A."/>
            <person name="Rohde M."/>
            <person name="van Teeseling M.C.F."/>
            <person name="Jogler C."/>
        </authorList>
    </citation>
    <scope>NUCLEOTIDE SEQUENCE</scope>
    <source>
        <strain evidence="11">Strain 138</strain>
        <strain evidence="12">Strain 318</strain>
    </source>
</reference>
<evidence type="ECO:0000256" key="8">
    <source>
        <dbReference type="ARBA" id="ARBA00023004"/>
    </source>
</evidence>
<comment type="PTM">
    <text evidence="9">Binds 4 heme groups per subunit.</text>
</comment>
<dbReference type="KEGG" id="pspc:Strain318_000187"/>
<dbReference type="GO" id="GO:0030077">
    <property type="term" value="C:plasma membrane light-harvesting complex"/>
    <property type="evidence" value="ECO:0007669"/>
    <property type="project" value="InterPro"/>
</dbReference>
<feature type="binding site" description="covalent" evidence="9">
    <location>
        <position position="231"/>
    </location>
    <ligand>
        <name>heme</name>
        <dbReference type="ChEBI" id="CHEBI:30413"/>
        <label>3</label>
    </ligand>
</feature>